<evidence type="ECO:0000313" key="2">
    <source>
        <dbReference type="Proteomes" id="UP000656077"/>
    </source>
</evidence>
<name>A0A964RS76_9CLOT</name>
<protein>
    <submittedName>
        <fullName evidence="1">Excisionase</fullName>
    </submittedName>
</protein>
<comment type="caution">
    <text evidence="1">The sequence shown here is derived from an EMBL/GenBank/DDBJ whole genome shotgun (WGS) entry which is preliminary data.</text>
</comment>
<accession>A0A964RS76</accession>
<reference evidence="1" key="1">
    <citation type="submission" date="2019-12" db="EMBL/GenBank/DDBJ databases">
        <title>Microbes associate with the intestines of laboratory mice.</title>
        <authorList>
            <person name="Navarre W."/>
            <person name="Wong E."/>
        </authorList>
    </citation>
    <scope>NUCLEOTIDE SEQUENCE</scope>
    <source>
        <strain evidence="1">NM79_F5</strain>
    </source>
</reference>
<dbReference type="InterPro" id="IPR038148">
    <property type="entry name" value="Tn1545/Tn916_Xis"/>
</dbReference>
<sequence>MVIDTGGQAVEELLKEILAELRKNSEKENVEDKLTYTLKECSYISGIGLNTLQEEISKRNSDFPFFKIGKKVMVDKKLFQQWLENISIVHQELRK</sequence>
<dbReference type="Proteomes" id="UP000656077">
    <property type="component" value="Unassembled WGS sequence"/>
</dbReference>
<dbReference type="EMBL" id="WSRQ01000075">
    <property type="protein sequence ID" value="MVX66825.1"/>
    <property type="molecule type" value="Genomic_DNA"/>
</dbReference>
<evidence type="ECO:0000313" key="1">
    <source>
        <dbReference type="EMBL" id="MVX66825.1"/>
    </source>
</evidence>
<proteinExistence type="predicted"/>
<organism evidence="1 2">
    <name type="scientific">Clostridium chromiireducens</name>
    <dbReference type="NCBI Taxonomy" id="225345"/>
    <lineage>
        <taxon>Bacteria</taxon>
        <taxon>Bacillati</taxon>
        <taxon>Bacillota</taxon>
        <taxon>Clostridia</taxon>
        <taxon>Eubacteriales</taxon>
        <taxon>Clostridiaceae</taxon>
        <taxon>Clostridium</taxon>
    </lineage>
</organism>
<gene>
    <name evidence="1" type="ORF">GKZ28_24495</name>
</gene>
<dbReference type="Gene3D" id="3.90.105.50">
    <property type="match status" value="1"/>
</dbReference>
<dbReference type="AlphaFoldDB" id="A0A964RS76"/>